<dbReference type="RefSeq" id="WP_189679404.1">
    <property type="nucleotide sequence ID" value="NZ_BNCJ01000002.1"/>
</dbReference>
<dbReference type="SUPFAM" id="SSF53335">
    <property type="entry name" value="S-adenosyl-L-methionine-dependent methyltransferases"/>
    <property type="match status" value="1"/>
</dbReference>
<accession>A0A8J3GWI4</accession>
<dbReference type="EMBL" id="BNCJ01000002">
    <property type="protein sequence ID" value="GHF44055.1"/>
    <property type="molecule type" value="Genomic_DNA"/>
</dbReference>
<sequence length="276" mass="28565">MTDERSETFAELERREWATETVAAGYAADFARAADMAVPALVQGAGAGAGKAIIDLCCGHGNVTRGLLETGARVTALDFSPAMLALARSNAPGAAFIEGDAMDTGLPAGAFDGVTMGFGMPHVPDPPRTMAEVARLLKPGGRFAFSVWSGQPEGSAMAYVFKAIGAHGDPAVSLPPGPGASDYADPARAFPALEAAGFRDPELIEVASFWEAEEPAAAYLFFLEGTARGGALLRAQPAERAEAIRQAVVDAVRAHHGDGPVWTIPMPCVVISATRG</sequence>
<organism evidence="2 3">
    <name type="scientific">Seohaeicola zhoushanensis</name>
    <dbReference type="NCBI Taxonomy" id="1569283"/>
    <lineage>
        <taxon>Bacteria</taxon>
        <taxon>Pseudomonadati</taxon>
        <taxon>Pseudomonadota</taxon>
        <taxon>Alphaproteobacteria</taxon>
        <taxon>Rhodobacterales</taxon>
        <taxon>Roseobacteraceae</taxon>
        <taxon>Seohaeicola</taxon>
    </lineage>
</organism>
<evidence type="ECO:0000313" key="2">
    <source>
        <dbReference type="EMBL" id="GHF44055.1"/>
    </source>
</evidence>
<dbReference type="AlphaFoldDB" id="A0A8J3GWI4"/>
<dbReference type="InterPro" id="IPR029063">
    <property type="entry name" value="SAM-dependent_MTases_sf"/>
</dbReference>
<dbReference type="InterPro" id="IPR013216">
    <property type="entry name" value="Methyltransf_11"/>
</dbReference>
<dbReference type="CDD" id="cd02440">
    <property type="entry name" value="AdoMet_MTases"/>
    <property type="match status" value="1"/>
</dbReference>
<name>A0A8J3GWI4_9RHOB</name>
<dbReference type="Pfam" id="PF08241">
    <property type="entry name" value="Methyltransf_11"/>
    <property type="match status" value="1"/>
</dbReference>
<dbReference type="PANTHER" id="PTHR43591:SF99">
    <property type="entry name" value="OS06G0646000 PROTEIN"/>
    <property type="match status" value="1"/>
</dbReference>
<gene>
    <name evidence="2" type="ORF">GCM10017056_14990</name>
</gene>
<keyword evidence="3" id="KW-1185">Reference proteome</keyword>
<dbReference type="PANTHER" id="PTHR43591">
    <property type="entry name" value="METHYLTRANSFERASE"/>
    <property type="match status" value="1"/>
</dbReference>
<feature type="domain" description="Methyltransferase type 11" evidence="1">
    <location>
        <begin position="55"/>
        <end position="145"/>
    </location>
</feature>
<dbReference type="Proteomes" id="UP000626220">
    <property type="component" value="Unassembled WGS sequence"/>
</dbReference>
<dbReference type="GO" id="GO:0008757">
    <property type="term" value="F:S-adenosylmethionine-dependent methyltransferase activity"/>
    <property type="evidence" value="ECO:0007669"/>
    <property type="project" value="InterPro"/>
</dbReference>
<reference evidence="2" key="1">
    <citation type="journal article" date="2014" name="Int. J. Syst. Evol. Microbiol.">
        <title>Complete genome sequence of Corynebacterium casei LMG S-19264T (=DSM 44701T), isolated from a smear-ripened cheese.</title>
        <authorList>
            <consortium name="US DOE Joint Genome Institute (JGI-PGF)"/>
            <person name="Walter F."/>
            <person name="Albersmeier A."/>
            <person name="Kalinowski J."/>
            <person name="Ruckert C."/>
        </authorList>
    </citation>
    <scope>NUCLEOTIDE SEQUENCE</scope>
    <source>
        <strain evidence="2">KCTC 42650</strain>
    </source>
</reference>
<dbReference type="Gene3D" id="3.40.50.150">
    <property type="entry name" value="Vaccinia Virus protein VP39"/>
    <property type="match status" value="1"/>
</dbReference>
<protein>
    <recommendedName>
        <fullName evidence="1">Methyltransferase type 11 domain-containing protein</fullName>
    </recommendedName>
</protein>
<evidence type="ECO:0000313" key="3">
    <source>
        <dbReference type="Proteomes" id="UP000626220"/>
    </source>
</evidence>
<reference evidence="2" key="2">
    <citation type="submission" date="2020-09" db="EMBL/GenBank/DDBJ databases">
        <authorList>
            <person name="Sun Q."/>
            <person name="Kim S."/>
        </authorList>
    </citation>
    <scope>NUCLEOTIDE SEQUENCE</scope>
    <source>
        <strain evidence="2">KCTC 42650</strain>
    </source>
</reference>
<proteinExistence type="predicted"/>
<comment type="caution">
    <text evidence="2">The sequence shown here is derived from an EMBL/GenBank/DDBJ whole genome shotgun (WGS) entry which is preliminary data.</text>
</comment>
<evidence type="ECO:0000259" key="1">
    <source>
        <dbReference type="Pfam" id="PF08241"/>
    </source>
</evidence>